<accession>A0AA43UCS6</accession>
<gene>
    <name evidence="2" type="ORF">Q4F26_04535</name>
</gene>
<evidence type="ECO:0000313" key="2">
    <source>
        <dbReference type="EMBL" id="MDO5457594.1"/>
    </source>
</evidence>
<organism evidence="2 3">
    <name type="scientific">Atopococcus tabaci</name>
    <dbReference type="NCBI Taxonomy" id="269774"/>
    <lineage>
        <taxon>Bacteria</taxon>
        <taxon>Bacillati</taxon>
        <taxon>Bacillota</taxon>
        <taxon>Bacilli</taxon>
        <taxon>Lactobacillales</taxon>
        <taxon>Carnobacteriaceae</taxon>
        <taxon>Atopococcus</taxon>
    </lineage>
</organism>
<feature type="domain" description="Lipocalin-like" evidence="1">
    <location>
        <begin position="9"/>
        <end position="139"/>
    </location>
</feature>
<evidence type="ECO:0000313" key="3">
    <source>
        <dbReference type="Proteomes" id="UP001171751"/>
    </source>
</evidence>
<dbReference type="AlphaFoldDB" id="A0AA43UCS6"/>
<reference evidence="2" key="1">
    <citation type="submission" date="2023-07" db="EMBL/GenBank/DDBJ databases">
        <title>Between Cages and Wild: Unraveling the Impact of Captivity on Animal Microbiomes and Antimicrobial Resistance.</title>
        <authorList>
            <person name="Schmartz G.P."/>
            <person name="Rehner J."/>
            <person name="Schuff M.J."/>
            <person name="Becker S.L."/>
            <person name="Kravczyk M."/>
            <person name="Gurevich A."/>
            <person name="Francke R."/>
            <person name="Mueller R."/>
            <person name="Keller V."/>
            <person name="Keller A."/>
        </authorList>
    </citation>
    <scope>NUCLEOTIDE SEQUENCE</scope>
    <source>
        <strain evidence="2">S39M_St_73</strain>
    </source>
</reference>
<name>A0AA43UCS6_9LACT</name>
<sequence>MSKLKNKIMGTWELVSYYRLDEDGEKIYPLGEDPKGFLIYTADGYMSAQLMKQGRINYSLEGLHNGTEQEMAEAAHGYHAYSGKYDIDEVDGSIYHHNEVSLIPNRLGDVQDRQIQFEEDTISITSRTSSTHIVWKKAENNQQE</sequence>
<keyword evidence="3" id="KW-1185">Reference proteome</keyword>
<proteinExistence type="predicted"/>
<dbReference type="Pfam" id="PF13924">
    <property type="entry name" value="Lipocalin_5"/>
    <property type="match status" value="1"/>
</dbReference>
<comment type="caution">
    <text evidence="2">The sequence shown here is derived from an EMBL/GenBank/DDBJ whole genome shotgun (WGS) entry which is preliminary data.</text>
</comment>
<protein>
    <submittedName>
        <fullName evidence="2">Lipocalin-like domain-containing protein</fullName>
    </submittedName>
</protein>
<evidence type="ECO:0000259" key="1">
    <source>
        <dbReference type="Pfam" id="PF13924"/>
    </source>
</evidence>
<dbReference type="InterPro" id="IPR024311">
    <property type="entry name" value="Lipocalin-like"/>
</dbReference>
<dbReference type="Proteomes" id="UP001171751">
    <property type="component" value="Unassembled WGS sequence"/>
</dbReference>
<dbReference type="EMBL" id="JAUNQW010000017">
    <property type="protein sequence ID" value="MDO5457594.1"/>
    <property type="molecule type" value="Genomic_DNA"/>
</dbReference>